<dbReference type="PANTHER" id="PTHR24320:SF236">
    <property type="entry name" value="SHORT-CHAIN DEHYDROGENASE-RELATED"/>
    <property type="match status" value="1"/>
</dbReference>
<dbReference type="GO" id="GO:0016491">
    <property type="term" value="F:oxidoreductase activity"/>
    <property type="evidence" value="ECO:0007669"/>
    <property type="project" value="UniProtKB-KW"/>
</dbReference>
<evidence type="ECO:0000256" key="2">
    <source>
        <dbReference type="ARBA" id="ARBA00022857"/>
    </source>
</evidence>
<evidence type="ECO:0000313" key="6">
    <source>
        <dbReference type="Proteomes" id="UP000800041"/>
    </source>
</evidence>
<gene>
    <name evidence="5" type="ORF">K402DRAFT_391324</name>
</gene>
<feature type="region of interest" description="Disordered" evidence="4">
    <location>
        <begin position="1"/>
        <end position="20"/>
    </location>
</feature>
<dbReference type="AlphaFoldDB" id="A0A6G1H7Y2"/>
<dbReference type="InterPro" id="IPR036291">
    <property type="entry name" value="NAD(P)-bd_dom_sf"/>
</dbReference>
<organism evidence="5 6">
    <name type="scientific">Aulographum hederae CBS 113979</name>
    <dbReference type="NCBI Taxonomy" id="1176131"/>
    <lineage>
        <taxon>Eukaryota</taxon>
        <taxon>Fungi</taxon>
        <taxon>Dikarya</taxon>
        <taxon>Ascomycota</taxon>
        <taxon>Pezizomycotina</taxon>
        <taxon>Dothideomycetes</taxon>
        <taxon>Pleosporomycetidae</taxon>
        <taxon>Aulographales</taxon>
        <taxon>Aulographaceae</taxon>
    </lineage>
</organism>
<evidence type="ECO:0000256" key="3">
    <source>
        <dbReference type="ARBA" id="ARBA00023002"/>
    </source>
</evidence>
<dbReference type="EMBL" id="ML977146">
    <property type="protein sequence ID" value="KAF1989172.1"/>
    <property type="molecule type" value="Genomic_DNA"/>
</dbReference>
<keyword evidence="2" id="KW-0521">NADP</keyword>
<sequence>MGTTFSQMVPPSPPLTEKNLPNQSGKVFIVTGGYSGIGYHLSAILYNAGAKVYVAGRTESVALKAIEEIKASSPSATGSLAYLPLDLADLSTIKASVEKFESLETKLHVLWNNAGISQPPAGTTTAQGYEAHIGINCLGPLLFTQLLLPSLRASTDPSEPASTRVVWTSSLMVDLSAPTGGFEMNAVQNPPKDPIANYILSKTGNWFLASELGRVVSPYGILSLTQNPGNLKSNLLRHSWWMYYLAFPMLYDSKFGAYTELWAGLSPMLDMAHSGAYLLPWGRVNSEPRMDLIYASRGTSEDGGTGRAAEFYDWCEDQIREFK</sequence>
<dbReference type="SUPFAM" id="SSF51735">
    <property type="entry name" value="NAD(P)-binding Rossmann-fold domains"/>
    <property type="match status" value="1"/>
</dbReference>
<dbReference type="Proteomes" id="UP000800041">
    <property type="component" value="Unassembled WGS sequence"/>
</dbReference>
<name>A0A6G1H7Y2_9PEZI</name>
<reference evidence="5" key="1">
    <citation type="journal article" date="2020" name="Stud. Mycol.">
        <title>101 Dothideomycetes genomes: a test case for predicting lifestyles and emergence of pathogens.</title>
        <authorList>
            <person name="Haridas S."/>
            <person name="Albert R."/>
            <person name="Binder M."/>
            <person name="Bloem J."/>
            <person name="Labutti K."/>
            <person name="Salamov A."/>
            <person name="Andreopoulos B."/>
            <person name="Baker S."/>
            <person name="Barry K."/>
            <person name="Bills G."/>
            <person name="Bluhm B."/>
            <person name="Cannon C."/>
            <person name="Castanera R."/>
            <person name="Culley D."/>
            <person name="Daum C."/>
            <person name="Ezra D."/>
            <person name="Gonzalez J."/>
            <person name="Henrissat B."/>
            <person name="Kuo A."/>
            <person name="Liang C."/>
            <person name="Lipzen A."/>
            <person name="Lutzoni F."/>
            <person name="Magnuson J."/>
            <person name="Mondo S."/>
            <person name="Nolan M."/>
            <person name="Ohm R."/>
            <person name="Pangilinan J."/>
            <person name="Park H.-J."/>
            <person name="Ramirez L."/>
            <person name="Alfaro M."/>
            <person name="Sun H."/>
            <person name="Tritt A."/>
            <person name="Yoshinaga Y."/>
            <person name="Zwiers L.-H."/>
            <person name="Turgeon B."/>
            <person name="Goodwin S."/>
            <person name="Spatafora J."/>
            <person name="Crous P."/>
            <person name="Grigoriev I."/>
        </authorList>
    </citation>
    <scope>NUCLEOTIDE SEQUENCE</scope>
    <source>
        <strain evidence="5">CBS 113979</strain>
    </source>
</reference>
<dbReference type="OrthoDB" id="191139at2759"/>
<proteinExistence type="inferred from homology"/>
<keyword evidence="3" id="KW-0560">Oxidoreductase</keyword>
<evidence type="ECO:0000256" key="1">
    <source>
        <dbReference type="ARBA" id="ARBA00006484"/>
    </source>
</evidence>
<dbReference type="InterPro" id="IPR002347">
    <property type="entry name" value="SDR_fam"/>
</dbReference>
<keyword evidence="6" id="KW-1185">Reference proteome</keyword>
<dbReference type="Gene3D" id="3.40.50.720">
    <property type="entry name" value="NAD(P)-binding Rossmann-like Domain"/>
    <property type="match status" value="1"/>
</dbReference>
<comment type="similarity">
    <text evidence="1">Belongs to the short-chain dehydrogenases/reductases (SDR) family.</text>
</comment>
<evidence type="ECO:0000256" key="4">
    <source>
        <dbReference type="SAM" id="MobiDB-lite"/>
    </source>
</evidence>
<accession>A0A6G1H7Y2</accession>
<dbReference type="PANTHER" id="PTHR24320">
    <property type="entry name" value="RETINOL DEHYDROGENASE"/>
    <property type="match status" value="1"/>
</dbReference>
<protein>
    <submittedName>
        <fullName evidence="5">Short-chain dehydrogenase</fullName>
    </submittedName>
</protein>
<dbReference type="Pfam" id="PF00106">
    <property type="entry name" value="adh_short"/>
    <property type="match status" value="1"/>
</dbReference>
<evidence type="ECO:0000313" key="5">
    <source>
        <dbReference type="EMBL" id="KAF1989172.1"/>
    </source>
</evidence>